<dbReference type="SUPFAM" id="SSF54106">
    <property type="entry name" value="LysM domain"/>
    <property type="match status" value="1"/>
</dbReference>
<feature type="compositionally biased region" description="Low complexity" evidence="1">
    <location>
        <begin position="195"/>
        <end position="205"/>
    </location>
</feature>
<evidence type="ECO:0000256" key="1">
    <source>
        <dbReference type="SAM" id="MobiDB-lite"/>
    </source>
</evidence>
<dbReference type="InterPro" id="IPR036779">
    <property type="entry name" value="LysM_dom_sf"/>
</dbReference>
<evidence type="ECO:0000256" key="2">
    <source>
        <dbReference type="SAM" id="SignalP"/>
    </source>
</evidence>
<dbReference type="CDD" id="cd00118">
    <property type="entry name" value="LysM"/>
    <property type="match status" value="1"/>
</dbReference>
<gene>
    <name evidence="4" type="ORF">FQ775_23780</name>
</gene>
<feature type="compositionally biased region" description="Low complexity" evidence="1">
    <location>
        <begin position="278"/>
        <end position="295"/>
    </location>
</feature>
<dbReference type="PANTHER" id="PTHR34700:SF4">
    <property type="entry name" value="PHAGE-LIKE ELEMENT PBSX PROTEIN XKDP"/>
    <property type="match status" value="1"/>
</dbReference>
<feature type="signal peptide" evidence="2">
    <location>
        <begin position="1"/>
        <end position="18"/>
    </location>
</feature>
<dbReference type="InterPro" id="IPR018392">
    <property type="entry name" value="LysM"/>
</dbReference>
<dbReference type="InterPro" id="IPR052196">
    <property type="entry name" value="Bact_Kbp"/>
</dbReference>
<feature type="chain" id="PRO_5026219945" evidence="2">
    <location>
        <begin position="19"/>
        <end position="653"/>
    </location>
</feature>
<keyword evidence="5" id="KW-1185">Reference proteome</keyword>
<organism evidence="4 5">
    <name type="scientific">Nitratireductor mangrovi</name>
    <dbReference type="NCBI Taxonomy" id="2599600"/>
    <lineage>
        <taxon>Bacteria</taxon>
        <taxon>Pseudomonadati</taxon>
        <taxon>Pseudomonadota</taxon>
        <taxon>Alphaproteobacteria</taxon>
        <taxon>Hyphomicrobiales</taxon>
        <taxon>Phyllobacteriaceae</taxon>
        <taxon>Nitratireductor</taxon>
    </lineage>
</organism>
<evidence type="ECO:0000313" key="5">
    <source>
        <dbReference type="Proteomes" id="UP000321389"/>
    </source>
</evidence>
<dbReference type="PROSITE" id="PS51782">
    <property type="entry name" value="LYSM"/>
    <property type="match status" value="1"/>
</dbReference>
<dbReference type="EMBL" id="CP042301">
    <property type="protein sequence ID" value="QIS94628.1"/>
    <property type="molecule type" value="Genomic_DNA"/>
</dbReference>
<feature type="compositionally biased region" description="Low complexity" evidence="1">
    <location>
        <begin position="538"/>
        <end position="549"/>
    </location>
</feature>
<evidence type="ECO:0000313" key="4">
    <source>
        <dbReference type="EMBL" id="QIS94628.1"/>
    </source>
</evidence>
<feature type="compositionally biased region" description="Low complexity" evidence="1">
    <location>
        <begin position="321"/>
        <end position="330"/>
    </location>
</feature>
<feature type="compositionally biased region" description="Low complexity" evidence="1">
    <location>
        <begin position="494"/>
        <end position="512"/>
    </location>
</feature>
<dbReference type="Proteomes" id="UP000321389">
    <property type="component" value="Chromosome"/>
</dbReference>
<feature type="region of interest" description="Disordered" evidence="1">
    <location>
        <begin position="479"/>
        <end position="549"/>
    </location>
</feature>
<feature type="compositionally biased region" description="Low complexity" evidence="1">
    <location>
        <begin position="337"/>
        <end position="346"/>
    </location>
</feature>
<dbReference type="RefSeq" id="WP_167812753.1">
    <property type="nucleotide sequence ID" value="NZ_CP042301.2"/>
</dbReference>
<dbReference type="Gene3D" id="3.10.350.10">
    <property type="entry name" value="LysM domain"/>
    <property type="match status" value="1"/>
</dbReference>
<protein>
    <submittedName>
        <fullName evidence="4">LysM peptidoglycan-binding domain-containing protein</fullName>
    </submittedName>
</protein>
<feature type="compositionally biased region" description="Low complexity" evidence="1">
    <location>
        <begin position="232"/>
        <end position="262"/>
    </location>
</feature>
<feature type="region of interest" description="Disordered" evidence="1">
    <location>
        <begin position="44"/>
        <end position="82"/>
    </location>
</feature>
<evidence type="ECO:0000259" key="3">
    <source>
        <dbReference type="PROSITE" id="PS51782"/>
    </source>
</evidence>
<name>A0A6H0DXV6_9HYPH</name>
<dbReference type="SMART" id="SM00257">
    <property type="entry name" value="LysM"/>
    <property type="match status" value="1"/>
</dbReference>
<feature type="domain" description="LysM" evidence="3">
    <location>
        <begin position="571"/>
        <end position="620"/>
    </location>
</feature>
<keyword evidence="2" id="KW-0732">Signal</keyword>
<proteinExistence type="predicted"/>
<feature type="region of interest" description="Disordered" evidence="1">
    <location>
        <begin position="190"/>
        <end position="348"/>
    </location>
</feature>
<reference evidence="4" key="1">
    <citation type="submission" date="2020-04" db="EMBL/GenBank/DDBJ databases">
        <title>Nitratireductor sp. nov. isolated from mangrove soil.</title>
        <authorList>
            <person name="Ye Y."/>
        </authorList>
    </citation>
    <scope>NUCLEOTIDE SEQUENCE</scope>
    <source>
        <strain evidence="4">SY7</strain>
    </source>
</reference>
<sequence length="653" mass="66583">MVISPLKALLFLAGGSAAAVTTAYVTGALDGVLEDPPAMIAALPDPAAPDDAPGEAVIPAPDKPDAAPAAGNNEDAPPDKAEVVPPTFDLVRVEPDGSVVLAGKAAANAAIEIITGTTVIARTTATPEGDFAVVLDDPLKPGDYQIVLRSTTPDNLVATSVETALVSVPETASGEVLALVEEPGKPSKLITVPKAAPAEAATEEVAPAEEAEPAATAEAPAPETEEAPPAPDTAEAPAVESEAPAEETAAAPAEAGETVVARAEPDPAVEPEAEGMAEEPQAAAPEAAPADAAEAPAEEAESTPAAAEPEPAEEPVDVARADPAPAEQATPEPPAAEPAAQAPAPAEADRPVVLVEAVEIEGRKVFVAGIGQPGLTVRVYANADLLGETEVSPSGRFLIETERDLPVGDYIIRADLLDDGGRKVVARAAVPFQREPGEAIAAVAPAPEMPAPVVVETEPRAETPAEADGEEELAMARAEEKPAMSADNGETEAAEAPAAAKPEPEMKAATPAGETGEDTAGKEAASPEPAVTSEKPAPEAVVAATEPAADTVPTAPEVEEVLAPKLQPVASAVIIRRGDTLWRISRRVYGRGIRYSTIYLANQDQIEDPHRIWPGQVFRVPDKSNDGEDADMQAMEDQMTTIEASGDAASAIE</sequence>
<dbReference type="Pfam" id="PF01476">
    <property type="entry name" value="LysM"/>
    <property type="match status" value="1"/>
</dbReference>
<accession>A0A6H0DXV6</accession>
<dbReference type="AlphaFoldDB" id="A0A6H0DXV6"/>
<dbReference type="PANTHER" id="PTHR34700">
    <property type="entry name" value="POTASSIUM BINDING PROTEIN KBP"/>
    <property type="match status" value="1"/>
</dbReference>
<feature type="compositionally biased region" description="Acidic residues" evidence="1">
    <location>
        <begin position="267"/>
        <end position="277"/>
    </location>
</feature>
<dbReference type="KEGG" id="niy:FQ775_23780"/>
<feature type="compositionally biased region" description="Low complexity" evidence="1">
    <location>
        <begin position="213"/>
        <end position="222"/>
    </location>
</feature>